<accession>A0AA52ECD3</accession>
<gene>
    <name evidence="2" type="ORF">QGN29_11580</name>
</gene>
<dbReference type="Proteomes" id="UP001268683">
    <property type="component" value="Chromosome"/>
</dbReference>
<name>A0AA52ECD3_9PROT</name>
<protein>
    <submittedName>
        <fullName evidence="2">Tetratricopeptide repeat protein</fullName>
    </submittedName>
</protein>
<sequence>MAKSPEEELAMQEVDEALRRERLEKVWDSYKYWIIGTAVAIVGLVAGREIFVSLKTSSEEASSTAYVEAYKKASSESGETKAVWDSALPNLNETYKGFAQIHLAADYVKKGKITEALDVYNSINATESVDTRIKNLALFSSSLVMIENAVDISAARSNLNLLASGDSLFKKNATEQLALLDYLDGNYMEAQQRLQSLSTATDLTNEMRTRVTKLLSMVEVHLEENKGEE</sequence>
<keyword evidence="3" id="KW-1185">Reference proteome</keyword>
<evidence type="ECO:0000313" key="2">
    <source>
        <dbReference type="EMBL" id="WND02191.1"/>
    </source>
</evidence>
<proteinExistence type="predicted"/>
<dbReference type="EMBL" id="CP123872">
    <property type="protein sequence ID" value="WND02191.1"/>
    <property type="molecule type" value="Genomic_DNA"/>
</dbReference>
<evidence type="ECO:0000313" key="3">
    <source>
        <dbReference type="Proteomes" id="UP001268683"/>
    </source>
</evidence>
<organism evidence="2 3">
    <name type="scientific">Temperatibacter marinus</name>
    <dbReference type="NCBI Taxonomy" id="1456591"/>
    <lineage>
        <taxon>Bacteria</taxon>
        <taxon>Pseudomonadati</taxon>
        <taxon>Pseudomonadota</taxon>
        <taxon>Alphaproteobacteria</taxon>
        <taxon>Kordiimonadales</taxon>
        <taxon>Temperatibacteraceae</taxon>
        <taxon>Temperatibacter</taxon>
    </lineage>
</organism>
<dbReference type="InterPro" id="IPR018704">
    <property type="entry name" value="SecYEG/CpoB_TPR"/>
</dbReference>
<evidence type="ECO:0000259" key="1">
    <source>
        <dbReference type="Pfam" id="PF09976"/>
    </source>
</evidence>
<dbReference type="KEGG" id="tmk:QGN29_11580"/>
<dbReference type="AlphaFoldDB" id="A0AA52ECD3"/>
<feature type="domain" description="Ancillary SecYEG translocon subunit/Cell division coordinator CpoB TPR" evidence="1">
    <location>
        <begin position="27"/>
        <end position="137"/>
    </location>
</feature>
<reference evidence="2" key="1">
    <citation type="submission" date="2023-04" db="EMBL/GenBank/DDBJ databases">
        <title>Complete genome sequence of Temperatibacter marinus.</title>
        <authorList>
            <person name="Rong J.-C."/>
            <person name="Yi M.-L."/>
            <person name="Zhao Q."/>
        </authorList>
    </citation>
    <scope>NUCLEOTIDE SEQUENCE</scope>
    <source>
        <strain evidence="2">NBRC 110045</strain>
    </source>
</reference>
<dbReference type="Pfam" id="PF09976">
    <property type="entry name" value="TPR_21"/>
    <property type="match status" value="1"/>
</dbReference>
<dbReference type="RefSeq" id="WP_310798026.1">
    <property type="nucleotide sequence ID" value="NZ_CP123872.1"/>
</dbReference>